<protein>
    <recommendedName>
        <fullName evidence="13">RING-type domain-containing protein</fullName>
    </recommendedName>
</protein>
<dbReference type="Gene3D" id="3.30.40.10">
    <property type="entry name" value="Zinc/RING finger domain, C3HC4 (zinc finger)"/>
    <property type="match status" value="1"/>
</dbReference>
<feature type="compositionally biased region" description="Polar residues" evidence="8">
    <location>
        <begin position="525"/>
        <end position="535"/>
    </location>
</feature>
<dbReference type="InterPro" id="IPR050888">
    <property type="entry name" value="ZnF_C2H2-type_TF"/>
</dbReference>
<dbReference type="InterPro" id="IPR018957">
    <property type="entry name" value="Znf_C3HC4_RING-type"/>
</dbReference>
<dbReference type="InterPro" id="IPR017907">
    <property type="entry name" value="Znf_RING_CS"/>
</dbReference>
<comment type="subcellular location">
    <subcellularLocation>
        <location evidence="1">Nucleus</location>
    </subcellularLocation>
</comment>
<dbReference type="GO" id="GO:0005634">
    <property type="term" value="C:nucleus"/>
    <property type="evidence" value="ECO:0007669"/>
    <property type="project" value="UniProtKB-SubCell"/>
</dbReference>
<keyword evidence="6" id="KW-0539">Nucleus</keyword>
<keyword evidence="4 7" id="KW-0863">Zinc-finger</keyword>
<gene>
    <name evidence="11" type="ORF">GALMADRAFT_272650</name>
</gene>
<dbReference type="Gene3D" id="3.30.160.60">
    <property type="entry name" value="Classic Zinc Finger"/>
    <property type="match status" value="1"/>
</dbReference>
<proteinExistence type="predicted"/>
<dbReference type="Pfam" id="PF12874">
    <property type="entry name" value="zf-met"/>
    <property type="match status" value="1"/>
</dbReference>
<feature type="region of interest" description="Disordered" evidence="8">
    <location>
        <begin position="347"/>
        <end position="466"/>
    </location>
</feature>
<keyword evidence="3" id="KW-0677">Repeat</keyword>
<evidence type="ECO:0000256" key="4">
    <source>
        <dbReference type="ARBA" id="ARBA00022771"/>
    </source>
</evidence>
<evidence type="ECO:0000256" key="6">
    <source>
        <dbReference type="ARBA" id="ARBA00023242"/>
    </source>
</evidence>
<dbReference type="PROSITE" id="PS50089">
    <property type="entry name" value="ZF_RING_2"/>
    <property type="match status" value="1"/>
</dbReference>
<dbReference type="PROSITE" id="PS50157">
    <property type="entry name" value="ZINC_FINGER_C2H2_2"/>
    <property type="match status" value="1"/>
</dbReference>
<dbReference type="InterPro" id="IPR001841">
    <property type="entry name" value="Znf_RING"/>
</dbReference>
<dbReference type="Pfam" id="PF00097">
    <property type="entry name" value="zf-C3HC4"/>
    <property type="match status" value="1"/>
</dbReference>
<sequence length="751" mass="81484">MPTCPQCDNRQFSNKEALLQHLKTSSAWHPFCDICERRFASETAYESHMSSKHPPTYDCTTCNRSYHAPFALEDHYRGSVAHPNCVRCGRGFKDATACDEHHRTMHPKVPCTYCGGILIYEDALDQHYWDSHNHPSCVVCHRGFKDSVAYVEHFPSSHPELHCSPCHQNFDTVEAAQHHFWTSPVHPKCDECKLGFVDTETQNTHVETVHAPIPSPVENSGASVPEAPAPKAATNDEAIQPPFPQVLKPDIEYSTGFTPLSPQHRVPNLILGDKRVDSPDLRLKLNFTSPLTEVKPLFSPTSLPRPGDNIERIWSSKQNIQIATSHLPLTPSQSPPQNVETYSHVYRHTDPGPSRNSLQHSWFDPTRPSFRPRGDGRHFSPPQLSPPLVSPPRPDFSSRLYPGSVRQAMRAASLTRPGPSTDLQLGGIGSTDPYRGSQGHRSFGSGSGSVSGASHSSFGRHRGSAASDQVNWEELMGGGGDRAFGGSNGSRASLFSETLTPKAELPDPVSRSHLGIQVQNLTTSPSLATISSPASSALGHSPGSVHNEPDTRPTTASSTRTPSLHGLAYTITPSSECPSPRSPEVFSPAGLSVLPTISPLVSTPVDLISFDIPEAQKPLPDSPGELSPVTVVLDLKPQEPIEVTINSNSPFSTSSSQSFITSPQDPSDTTVTSIETAVTSPATPTVPSAPKLNPLHCRVCFADTCDDITASMCGHLFCNRCITDAVIKTNRCPVCMTPTLLYCLFRLDLGA</sequence>
<evidence type="ECO:0000256" key="2">
    <source>
        <dbReference type="ARBA" id="ARBA00022723"/>
    </source>
</evidence>
<feature type="compositionally biased region" description="Low complexity" evidence="8">
    <location>
        <begin position="573"/>
        <end position="583"/>
    </location>
</feature>
<dbReference type="OrthoDB" id="6105938at2759"/>
<keyword evidence="2" id="KW-0479">Metal-binding</keyword>
<feature type="region of interest" description="Disordered" evidence="8">
    <location>
        <begin position="525"/>
        <end position="583"/>
    </location>
</feature>
<dbReference type="STRING" id="685588.A0A067SNU1"/>
<reference evidence="12" key="1">
    <citation type="journal article" date="2014" name="Proc. Natl. Acad. Sci. U.S.A.">
        <title>Extensive sampling of basidiomycete genomes demonstrates inadequacy of the white-rot/brown-rot paradigm for wood decay fungi.</title>
        <authorList>
            <person name="Riley R."/>
            <person name="Salamov A.A."/>
            <person name="Brown D.W."/>
            <person name="Nagy L.G."/>
            <person name="Floudas D."/>
            <person name="Held B.W."/>
            <person name="Levasseur A."/>
            <person name="Lombard V."/>
            <person name="Morin E."/>
            <person name="Otillar R."/>
            <person name="Lindquist E.A."/>
            <person name="Sun H."/>
            <person name="LaButti K.M."/>
            <person name="Schmutz J."/>
            <person name="Jabbour D."/>
            <person name="Luo H."/>
            <person name="Baker S.E."/>
            <person name="Pisabarro A.G."/>
            <person name="Walton J.D."/>
            <person name="Blanchette R.A."/>
            <person name="Henrissat B."/>
            <person name="Martin F."/>
            <person name="Cullen D."/>
            <person name="Hibbett D.S."/>
            <person name="Grigoriev I.V."/>
        </authorList>
    </citation>
    <scope>NUCLEOTIDE SEQUENCE [LARGE SCALE GENOMIC DNA]</scope>
    <source>
        <strain evidence="12">CBS 339.88</strain>
    </source>
</reference>
<feature type="domain" description="C2H2-type" evidence="10">
    <location>
        <begin position="57"/>
        <end position="82"/>
    </location>
</feature>
<evidence type="ECO:0000256" key="5">
    <source>
        <dbReference type="ARBA" id="ARBA00022833"/>
    </source>
</evidence>
<organism evidence="11 12">
    <name type="scientific">Galerina marginata (strain CBS 339.88)</name>
    <dbReference type="NCBI Taxonomy" id="685588"/>
    <lineage>
        <taxon>Eukaryota</taxon>
        <taxon>Fungi</taxon>
        <taxon>Dikarya</taxon>
        <taxon>Basidiomycota</taxon>
        <taxon>Agaricomycotina</taxon>
        <taxon>Agaricomycetes</taxon>
        <taxon>Agaricomycetidae</taxon>
        <taxon>Agaricales</taxon>
        <taxon>Agaricineae</taxon>
        <taxon>Strophariaceae</taxon>
        <taxon>Galerina</taxon>
    </lineage>
</organism>
<dbReference type="PROSITE" id="PS00028">
    <property type="entry name" value="ZINC_FINGER_C2H2_1"/>
    <property type="match status" value="2"/>
</dbReference>
<evidence type="ECO:0000256" key="1">
    <source>
        <dbReference type="ARBA" id="ARBA00004123"/>
    </source>
</evidence>
<evidence type="ECO:0000256" key="3">
    <source>
        <dbReference type="ARBA" id="ARBA00022737"/>
    </source>
</evidence>
<dbReference type="GO" id="GO:0008270">
    <property type="term" value="F:zinc ion binding"/>
    <property type="evidence" value="ECO:0007669"/>
    <property type="project" value="UniProtKB-KW"/>
</dbReference>
<dbReference type="PANTHER" id="PTHR24406">
    <property type="entry name" value="TRANSCRIPTIONAL REPRESSOR CTCFL-RELATED"/>
    <property type="match status" value="1"/>
</dbReference>
<feature type="compositionally biased region" description="Pro residues" evidence="8">
    <location>
        <begin position="383"/>
        <end position="394"/>
    </location>
</feature>
<dbReference type="HOGENOM" id="CLU_347520_0_0_1"/>
<dbReference type="SMART" id="SM00184">
    <property type="entry name" value="RING"/>
    <property type="match status" value="2"/>
</dbReference>
<dbReference type="Proteomes" id="UP000027222">
    <property type="component" value="Unassembled WGS sequence"/>
</dbReference>
<dbReference type="InterPro" id="IPR013087">
    <property type="entry name" value="Znf_C2H2_type"/>
</dbReference>
<keyword evidence="5" id="KW-0862">Zinc</keyword>
<evidence type="ECO:0000256" key="7">
    <source>
        <dbReference type="PROSITE-ProRule" id="PRU00042"/>
    </source>
</evidence>
<evidence type="ECO:0000259" key="9">
    <source>
        <dbReference type="PROSITE" id="PS50089"/>
    </source>
</evidence>
<feature type="compositionally biased region" description="Low complexity" evidence="8">
    <location>
        <begin position="645"/>
        <end position="664"/>
    </location>
</feature>
<evidence type="ECO:0000313" key="12">
    <source>
        <dbReference type="Proteomes" id="UP000027222"/>
    </source>
</evidence>
<dbReference type="InterPro" id="IPR013083">
    <property type="entry name" value="Znf_RING/FYVE/PHD"/>
</dbReference>
<feature type="compositionally biased region" description="Low complexity" evidence="8">
    <location>
        <begin position="435"/>
        <end position="457"/>
    </location>
</feature>
<dbReference type="SUPFAM" id="SSF57850">
    <property type="entry name" value="RING/U-box"/>
    <property type="match status" value="1"/>
</dbReference>
<feature type="compositionally biased region" description="Low complexity" evidence="8">
    <location>
        <begin position="552"/>
        <end position="563"/>
    </location>
</feature>
<evidence type="ECO:0000259" key="10">
    <source>
        <dbReference type="PROSITE" id="PS50157"/>
    </source>
</evidence>
<evidence type="ECO:0000256" key="8">
    <source>
        <dbReference type="SAM" id="MobiDB-lite"/>
    </source>
</evidence>
<keyword evidence="12" id="KW-1185">Reference proteome</keyword>
<evidence type="ECO:0008006" key="13">
    <source>
        <dbReference type="Google" id="ProtNLM"/>
    </source>
</evidence>
<accession>A0A067SNU1</accession>
<dbReference type="EMBL" id="KL142408">
    <property type="protein sequence ID" value="KDR68423.1"/>
    <property type="molecule type" value="Genomic_DNA"/>
</dbReference>
<dbReference type="PROSITE" id="PS00518">
    <property type="entry name" value="ZF_RING_1"/>
    <property type="match status" value="1"/>
</dbReference>
<dbReference type="AlphaFoldDB" id="A0A067SNU1"/>
<dbReference type="SMART" id="SM00355">
    <property type="entry name" value="ZnF_C2H2"/>
    <property type="match status" value="7"/>
</dbReference>
<evidence type="ECO:0000313" key="11">
    <source>
        <dbReference type="EMBL" id="KDR68423.1"/>
    </source>
</evidence>
<feature type="domain" description="RING-type" evidence="9">
    <location>
        <begin position="697"/>
        <end position="735"/>
    </location>
</feature>
<feature type="region of interest" description="Disordered" evidence="8">
    <location>
        <begin position="645"/>
        <end position="670"/>
    </location>
</feature>
<name>A0A067SNU1_GALM3</name>